<dbReference type="EMBL" id="AM260479">
    <property type="protein sequence ID" value="CAJ94406.1"/>
    <property type="molecule type" value="Genomic_DNA"/>
</dbReference>
<dbReference type="Proteomes" id="UP000008210">
    <property type="component" value="Chromosome 1"/>
</dbReference>
<evidence type="ECO:0000313" key="7">
    <source>
        <dbReference type="EMBL" id="CAJ94406.1"/>
    </source>
</evidence>
<dbReference type="UniPathway" id="UPA00904">
    <property type="reaction ID" value="UER00871"/>
</dbReference>
<name>Q0K6G5_CUPNH</name>
<dbReference type="NCBIfam" id="NF004079">
    <property type="entry name" value="PRK05584.1"/>
    <property type="match status" value="1"/>
</dbReference>
<dbReference type="SUPFAM" id="SSF53167">
    <property type="entry name" value="Purine and uridine phosphorylases"/>
    <property type="match status" value="1"/>
</dbReference>
<evidence type="ECO:0000256" key="1">
    <source>
        <dbReference type="ARBA" id="ARBA00004945"/>
    </source>
</evidence>
<keyword evidence="7" id="KW-0326">Glycosidase</keyword>
<dbReference type="CDD" id="cd09008">
    <property type="entry name" value="MTAN"/>
    <property type="match status" value="1"/>
</dbReference>
<dbReference type="InterPro" id="IPR000845">
    <property type="entry name" value="Nucleoside_phosphorylase_d"/>
</dbReference>
<evidence type="ECO:0000259" key="6">
    <source>
        <dbReference type="Pfam" id="PF01048"/>
    </source>
</evidence>
<dbReference type="PANTHER" id="PTHR46832:SF1">
    <property type="entry name" value="5'-METHYLTHIOADENOSINE_S-ADENOSYLHOMOCYSTEINE NUCLEOSIDASE"/>
    <property type="match status" value="1"/>
</dbReference>
<organism evidence="7 8">
    <name type="scientific">Cupriavidus necator (strain ATCC 17699 / DSM 428 / KCTC 22496 / NCIMB 10442 / H16 / Stanier 337)</name>
    <name type="common">Ralstonia eutropha</name>
    <dbReference type="NCBI Taxonomy" id="381666"/>
    <lineage>
        <taxon>Bacteria</taxon>
        <taxon>Pseudomonadati</taxon>
        <taxon>Pseudomonadota</taxon>
        <taxon>Betaproteobacteria</taxon>
        <taxon>Burkholderiales</taxon>
        <taxon>Burkholderiaceae</taxon>
        <taxon>Cupriavidus</taxon>
    </lineage>
</organism>
<keyword evidence="4 7" id="KW-0378">Hydrolase</keyword>
<dbReference type="eggNOG" id="COG0775">
    <property type="taxonomic scope" value="Bacteria"/>
</dbReference>
<evidence type="ECO:0000256" key="2">
    <source>
        <dbReference type="ARBA" id="ARBA00011974"/>
    </source>
</evidence>
<dbReference type="AlphaFoldDB" id="Q0K6G5"/>
<evidence type="ECO:0000256" key="4">
    <source>
        <dbReference type="ARBA" id="ARBA00022801"/>
    </source>
</evidence>
<dbReference type="EC" id="3.2.2.9" evidence="2"/>
<dbReference type="InterPro" id="IPR035994">
    <property type="entry name" value="Nucleoside_phosphorylase_sf"/>
</dbReference>
<dbReference type="GO" id="GO:0019284">
    <property type="term" value="P:L-methionine salvage from S-adenosylmethionine"/>
    <property type="evidence" value="ECO:0007669"/>
    <property type="project" value="TreeGrafter"/>
</dbReference>
<dbReference type="GO" id="GO:0008782">
    <property type="term" value="F:adenosylhomocysteine nucleosidase activity"/>
    <property type="evidence" value="ECO:0007669"/>
    <property type="project" value="UniProtKB-EC"/>
</dbReference>
<dbReference type="KEGG" id="reh:H16_A3337"/>
<dbReference type="GO" id="GO:0009164">
    <property type="term" value="P:nucleoside catabolic process"/>
    <property type="evidence" value="ECO:0007669"/>
    <property type="project" value="InterPro"/>
</dbReference>
<dbReference type="GO" id="GO:0005829">
    <property type="term" value="C:cytosol"/>
    <property type="evidence" value="ECO:0007669"/>
    <property type="project" value="TreeGrafter"/>
</dbReference>
<protein>
    <recommendedName>
        <fullName evidence="2">adenosylhomocysteine nucleosidase</fullName>
        <ecNumber evidence="2">3.2.2.9</ecNumber>
    </recommendedName>
</protein>
<gene>
    <name evidence="7" type="primary">pfs</name>
    <name evidence="7" type="ordered locus">H16_A3337</name>
</gene>
<dbReference type="Gene3D" id="3.40.50.1580">
    <property type="entry name" value="Nucleoside phosphorylase domain"/>
    <property type="match status" value="1"/>
</dbReference>
<keyword evidence="8" id="KW-1185">Reference proteome</keyword>
<keyword evidence="5" id="KW-0486">Methionine biosynthesis</keyword>
<reference evidence="7 8" key="1">
    <citation type="journal article" date="2006" name="Nat. Biotechnol.">
        <title>Genome sequence of the bioplastic-producing 'Knallgas' bacterium Ralstonia eutropha H16.</title>
        <authorList>
            <person name="Pohlmann A."/>
            <person name="Fricke W.F."/>
            <person name="Reinecke F."/>
            <person name="Kusian B."/>
            <person name="Liesegang H."/>
            <person name="Cramm R."/>
            <person name="Eitinger T."/>
            <person name="Ewering C."/>
            <person name="Potter M."/>
            <person name="Schwartz E."/>
            <person name="Strittmatter A."/>
            <person name="Voss I."/>
            <person name="Gottschalk G."/>
            <person name="Steinbuechel A."/>
            <person name="Friedrich B."/>
            <person name="Bowien B."/>
        </authorList>
    </citation>
    <scope>NUCLEOTIDE SEQUENCE [LARGE SCALE GENOMIC DNA]</scope>
    <source>
        <strain evidence="8">ATCC 17699 / DSM 428 / KCTC 22496 / NCIMB 10442 / H16 / Stanier 337</strain>
    </source>
</reference>
<dbReference type="NCBIfam" id="TIGR01704">
    <property type="entry name" value="MTA_SAH-Nsdase"/>
    <property type="match status" value="1"/>
</dbReference>
<dbReference type="PANTHER" id="PTHR46832">
    <property type="entry name" value="5'-METHYLTHIOADENOSINE/S-ADENOSYLHOMOCYSTEINE NUCLEOSIDASE"/>
    <property type="match status" value="1"/>
</dbReference>
<dbReference type="Pfam" id="PF01048">
    <property type="entry name" value="PNP_UDP_1"/>
    <property type="match status" value="1"/>
</dbReference>
<feature type="domain" description="Nucleoside phosphorylase" evidence="6">
    <location>
        <begin position="12"/>
        <end position="258"/>
    </location>
</feature>
<sequence>MVFSSCARSMTLGILAAIHDEVDGLVAAMRHDDSRATVRTIGMRDYYAGQLLGQPCVLVLARMGKVAASATTVTLIREFGATQIVFTGLAGGIGAGTNVGDIVIADRTIQHDLDARPFFGRHEVPLLDRAEFPADPALTAELEAAAREFLQLDLPAEVPREVLERFGVAAPALHHGMIASGDQFIGSPAAVTELRERLPGLLAVEMEGAAVAQVCHEYGVPYAVMRTISDRADDSAHVDFAAFLKDVASHYSSGVLRRLLAGRAKADTVQTPVRF</sequence>
<proteinExistence type="predicted"/>
<dbReference type="STRING" id="381666.H16_A3337"/>
<accession>Q0K6G5</accession>
<comment type="pathway">
    <text evidence="1">Amino-acid biosynthesis; L-methionine biosynthesis via salvage pathway; S-methyl-5-thio-alpha-D-ribose 1-phosphate from S-methyl-5'-thioadenosine (hydrolase route): step 1/2.</text>
</comment>
<dbReference type="GO" id="GO:0019509">
    <property type="term" value="P:L-methionine salvage from methylthioadenosine"/>
    <property type="evidence" value="ECO:0007669"/>
    <property type="project" value="UniProtKB-UniPathway"/>
</dbReference>
<evidence type="ECO:0000256" key="3">
    <source>
        <dbReference type="ARBA" id="ARBA00022605"/>
    </source>
</evidence>
<dbReference type="HOGENOM" id="CLU_031248_2_0_4"/>
<dbReference type="InterPro" id="IPR010049">
    <property type="entry name" value="MTA_SAH_Nsdase"/>
</dbReference>
<evidence type="ECO:0000256" key="5">
    <source>
        <dbReference type="ARBA" id="ARBA00023167"/>
    </source>
</evidence>
<evidence type="ECO:0000313" key="8">
    <source>
        <dbReference type="Proteomes" id="UP000008210"/>
    </source>
</evidence>
<dbReference type="GO" id="GO:0008930">
    <property type="term" value="F:methylthioadenosine nucleosidase activity"/>
    <property type="evidence" value="ECO:0007669"/>
    <property type="project" value="InterPro"/>
</dbReference>
<keyword evidence="3" id="KW-0028">Amino-acid biosynthesis</keyword>